<dbReference type="OrthoDB" id="1849062at2759"/>
<reference evidence="3 4" key="1">
    <citation type="journal article" date="2014" name="PLoS ONE">
        <title>Global Analysis of Gene Expression Profiles in Physic Nut (Jatropha curcas L.) Seedlings Exposed to Salt Stress.</title>
        <authorList>
            <person name="Zhang L."/>
            <person name="Zhang C."/>
            <person name="Wu P."/>
            <person name="Chen Y."/>
            <person name="Li M."/>
            <person name="Jiang H."/>
            <person name="Wu G."/>
        </authorList>
    </citation>
    <scope>NUCLEOTIDE SEQUENCE [LARGE SCALE GENOMIC DNA]</scope>
    <source>
        <strain evidence="4">cv. GZQX0401</strain>
        <tissue evidence="3">Young leaves</tissue>
    </source>
</reference>
<feature type="transmembrane region" description="Helical" evidence="2">
    <location>
        <begin position="453"/>
        <end position="474"/>
    </location>
</feature>
<keyword evidence="4" id="KW-1185">Reference proteome</keyword>
<dbReference type="PANTHER" id="PTHR31549:SF191">
    <property type="entry name" value="DUF247 DOMAIN PROTEIN"/>
    <property type="match status" value="1"/>
</dbReference>
<feature type="region of interest" description="Disordered" evidence="1">
    <location>
        <begin position="17"/>
        <end position="46"/>
    </location>
</feature>
<evidence type="ECO:0000256" key="1">
    <source>
        <dbReference type="SAM" id="MobiDB-lite"/>
    </source>
</evidence>
<dbReference type="Proteomes" id="UP000027138">
    <property type="component" value="Unassembled WGS sequence"/>
</dbReference>
<name>A0A067JTY3_JATCU</name>
<evidence type="ECO:0000313" key="4">
    <source>
        <dbReference type="Proteomes" id="UP000027138"/>
    </source>
</evidence>
<evidence type="ECO:0000313" key="3">
    <source>
        <dbReference type="EMBL" id="KDP26228.1"/>
    </source>
</evidence>
<sequence>MSDNAISTIEVKARKLVRPEGGEASGSQEQIINDDNEASGSATGSHGQLIEQSEMLSIVIDDKSKTSRSFQERLNSLKREAQKSNLTPKIQKVPFILRENKDFEKYYEPRVVAVGPIHHGHPKFEYAENAKRRLAGAFIEENGIDAESLYNKIMAELQDLKNSYVEDVIKSYSDDELAWMFLVDGSAILHFIYCVVHEIRKLEELQIKKDQVAFAQQDLFLLENQLPFQLLQLLMTFILDNKKKETINNSIRDFIHSNKMTTDRPMETLPKNAYHLLDLLRKQLLICTQTAKECQTPHSFRNVTELIASGIRLKPTGKCCLDISFGNSCFFIGTLKLPSLVVDDSTAPKFLNLIAYEMCPDFMNNFDVTSYVCFLDSLIDHTEDVQELRKAHILINSLGSDKEVAKLFNKIGTDLVPNPDLYAEVQDAIEKHYNSKYISWMAQAYHSYFSSPWTFLALLGALFALFLSSVQAYYSWRPRN</sequence>
<keyword evidence="2" id="KW-0812">Transmembrane</keyword>
<organism evidence="3 4">
    <name type="scientific">Jatropha curcas</name>
    <name type="common">Barbados nut</name>
    <dbReference type="NCBI Taxonomy" id="180498"/>
    <lineage>
        <taxon>Eukaryota</taxon>
        <taxon>Viridiplantae</taxon>
        <taxon>Streptophyta</taxon>
        <taxon>Embryophyta</taxon>
        <taxon>Tracheophyta</taxon>
        <taxon>Spermatophyta</taxon>
        <taxon>Magnoliopsida</taxon>
        <taxon>eudicotyledons</taxon>
        <taxon>Gunneridae</taxon>
        <taxon>Pentapetalae</taxon>
        <taxon>rosids</taxon>
        <taxon>fabids</taxon>
        <taxon>Malpighiales</taxon>
        <taxon>Euphorbiaceae</taxon>
        <taxon>Crotonoideae</taxon>
        <taxon>Jatropheae</taxon>
        <taxon>Jatropha</taxon>
    </lineage>
</organism>
<gene>
    <name evidence="3" type="ORF">JCGZ_22474</name>
</gene>
<protein>
    <submittedName>
        <fullName evidence="3">Uncharacterized protein</fullName>
    </submittedName>
</protein>
<dbReference type="Pfam" id="PF03140">
    <property type="entry name" value="DUF247"/>
    <property type="match status" value="1"/>
</dbReference>
<accession>A0A067JTY3</accession>
<dbReference type="AlphaFoldDB" id="A0A067JTY3"/>
<dbReference type="KEGG" id="jcu:105645082"/>
<keyword evidence="2" id="KW-0472">Membrane</keyword>
<evidence type="ECO:0000256" key="2">
    <source>
        <dbReference type="SAM" id="Phobius"/>
    </source>
</evidence>
<dbReference type="EMBL" id="KK914917">
    <property type="protein sequence ID" value="KDP26228.1"/>
    <property type="molecule type" value="Genomic_DNA"/>
</dbReference>
<dbReference type="PANTHER" id="PTHR31549">
    <property type="entry name" value="PROTEIN, PUTATIVE (DUF247)-RELATED-RELATED"/>
    <property type="match status" value="1"/>
</dbReference>
<keyword evidence="2" id="KW-1133">Transmembrane helix</keyword>
<dbReference type="InterPro" id="IPR004158">
    <property type="entry name" value="DUF247_pln"/>
</dbReference>
<proteinExistence type="predicted"/>
<dbReference type="STRING" id="180498.A0A067JTY3"/>